<feature type="transmembrane region" description="Helical" evidence="9">
    <location>
        <begin position="201"/>
        <end position="219"/>
    </location>
</feature>
<gene>
    <name evidence="11" type="ORF">ENP88_01700</name>
</gene>
<keyword evidence="6 9" id="KW-1133">Transmembrane helix</keyword>
<evidence type="ECO:0000259" key="10">
    <source>
        <dbReference type="Pfam" id="PF01769"/>
    </source>
</evidence>
<dbReference type="Pfam" id="PF01769">
    <property type="entry name" value="MgtE"/>
    <property type="match status" value="2"/>
</dbReference>
<keyword evidence="8 9" id="KW-0472">Membrane</keyword>
<feature type="transmembrane region" description="Helical" evidence="9">
    <location>
        <begin position="47"/>
        <end position="71"/>
    </location>
</feature>
<keyword evidence="7" id="KW-0406">Ion transport</keyword>
<evidence type="ECO:0000256" key="7">
    <source>
        <dbReference type="ARBA" id="ARBA00023065"/>
    </source>
</evidence>
<comment type="caution">
    <text evidence="11">The sequence shown here is derived from an EMBL/GenBank/DDBJ whole genome shotgun (WGS) entry which is preliminary data.</text>
</comment>
<reference evidence="11" key="1">
    <citation type="journal article" date="2020" name="mSystems">
        <title>Genome- and Community-Level Interaction Insights into Carbon Utilization and Element Cycling Functions of Hydrothermarchaeota in Hydrothermal Sediment.</title>
        <authorList>
            <person name="Zhou Z."/>
            <person name="Liu Y."/>
            <person name="Xu W."/>
            <person name="Pan J."/>
            <person name="Luo Z.H."/>
            <person name="Li M."/>
        </authorList>
    </citation>
    <scope>NUCLEOTIDE SEQUENCE [LARGE SCALE GENOMIC DNA]</scope>
    <source>
        <strain evidence="11">SpSt-26</strain>
    </source>
</reference>
<dbReference type="InterPro" id="IPR006667">
    <property type="entry name" value="SLC41_membr_dom"/>
</dbReference>
<evidence type="ECO:0000256" key="5">
    <source>
        <dbReference type="ARBA" id="ARBA00022842"/>
    </source>
</evidence>
<dbReference type="SUPFAM" id="SSF161093">
    <property type="entry name" value="MgtE membrane domain-like"/>
    <property type="match status" value="2"/>
</dbReference>
<evidence type="ECO:0000256" key="1">
    <source>
        <dbReference type="ARBA" id="ARBA00004141"/>
    </source>
</evidence>
<feature type="transmembrane region" description="Helical" evidence="9">
    <location>
        <begin position="121"/>
        <end position="140"/>
    </location>
</feature>
<feature type="transmembrane region" description="Helical" evidence="9">
    <location>
        <begin position="83"/>
        <end position="109"/>
    </location>
</feature>
<dbReference type="InterPro" id="IPR045349">
    <property type="entry name" value="SLC41A1-3"/>
</dbReference>
<feature type="transmembrane region" description="Helical" evidence="9">
    <location>
        <begin position="251"/>
        <end position="274"/>
    </location>
</feature>
<feature type="domain" description="SLC41A/MgtE integral membrane" evidence="10">
    <location>
        <begin position="12"/>
        <end position="137"/>
    </location>
</feature>
<proteinExistence type="inferred from homology"/>
<protein>
    <submittedName>
        <fullName evidence="11">Magnesium transporter MgtE</fullName>
    </submittedName>
</protein>
<evidence type="ECO:0000256" key="9">
    <source>
        <dbReference type="SAM" id="Phobius"/>
    </source>
</evidence>
<dbReference type="GO" id="GO:0008324">
    <property type="term" value="F:monoatomic cation transmembrane transporter activity"/>
    <property type="evidence" value="ECO:0007669"/>
    <property type="project" value="InterPro"/>
</dbReference>
<evidence type="ECO:0000256" key="4">
    <source>
        <dbReference type="ARBA" id="ARBA00022692"/>
    </source>
</evidence>
<evidence type="ECO:0000313" key="11">
    <source>
        <dbReference type="EMBL" id="HEH34873.1"/>
    </source>
</evidence>
<feature type="domain" description="SLC41A/MgtE integral membrane" evidence="10">
    <location>
        <begin position="213"/>
        <end position="340"/>
    </location>
</feature>
<dbReference type="Gene3D" id="1.10.357.20">
    <property type="entry name" value="SLC41 divalent cation transporters, integral membrane domain"/>
    <property type="match status" value="2"/>
</dbReference>
<dbReference type="AlphaFoldDB" id="A0A7J2TH05"/>
<feature type="transmembrane region" description="Helical" evidence="9">
    <location>
        <begin position="286"/>
        <end position="312"/>
    </location>
</feature>
<dbReference type="InterPro" id="IPR036739">
    <property type="entry name" value="SLC41_membr_dom_sf"/>
</dbReference>
<feature type="transmembrane region" description="Helical" evidence="9">
    <location>
        <begin position="324"/>
        <end position="347"/>
    </location>
</feature>
<dbReference type="PANTHER" id="PTHR16228:SF7">
    <property type="entry name" value="SLC41A_MGTE INTEGRAL MEMBRANE DOMAIN-CONTAINING PROTEIN"/>
    <property type="match status" value="1"/>
</dbReference>
<keyword evidence="4 9" id="KW-0812">Transmembrane</keyword>
<evidence type="ECO:0000256" key="8">
    <source>
        <dbReference type="ARBA" id="ARBA00023136"/>
    </source>
</evidence>
<keyword evidence="5" id="KW-0460">Magnesium</keyword>
<evidence type="ECO:0000256" key="6">
    <source>
        <dbReference type="ARBA" id="ARBA00022989"/>
    </source>
</evidence>
<comment type="subcellular location">
    <subcellularLocation>
        <location evidence="1">Membrane</location>
        <topology evidence="1">Multi-pass membrane protein</topology>
    </subcellularLocation>
</comment>
<evidence type="ECO:0000256" key="2">
    <source>
        <dbReference type="ARBA" id="ARBA00009749"/>
    </source>
</evidence>
<evidence type="ECO:0000256" key="3">
    <source>
        <dbReference type="ARBA" id="ARBA00022448"/>
    </source>
</evidence>
<accession>A0A7J2TH05</accession>
<keyword evidence="3" id="KW-0813">Transport</keyword>
<dbReference type="GO" id="GO:0016020">
    <property type="term" value="C:membrane"/>
    <property type="evidence" value="ECO:0007669"/>
    <property type="project" value="UniProtKB-SubCell"/>
</dbReference>
<feature type="transmembrane region" description="Helical" evidence="9">
    <location>
        <begin position="177"/>
        <end position="195"/>
    </location>
</feature>
<feature type="transmembrane region" description="Helical" evidence="9">
    <location>
        <begin position="146"/>
        <end position="165"/>
    </location>
</feature>
<sequence length="348" mass="38315">MENYPYLLIILPGLMGLRGNVFGSLCSRLSTAFYLGSSKPSFKDDYVYKNFFFSIWASTVPIFLLMTFGLLKIRDPEGFTTSLQISLASSVIVGIVLSFVSISLVIISFKRSIDPDSISGPLITSIADLITIPSLVFFIFLFESGIFIPFLAISIAVLFVSVLLSRGREYKKIKKEVLSIVAALACLQSLTGSLLEEFSEFIHLSVFLSFAYPAILDTLGNYGSIIVARTSTRINLGEIERKSLKDISDDLKAILPTSLLVFPFISLIPMLISYKALGMLILNPVSLFIFFISFLFLTFSTILIAFYVAIALYSLKIDPDNGGIPLMTTIADIIGTSYTVAIAFLFIS</sequence>
<dbReference type="EMBL" id="DSLA01000030">
    <property type="protein sequence ID" value="HEH34873.1"/>
    <property type="molecule type" value="Genomic_DNA"/>
</dbReference>
<dbReference type="PANTHER" id="PTHR16228">
    <property type="entry name" value="DIVALENT CATION TRANSPORTER SOLUTE CARRIER FAMILY 41"/>
    <property type="match status" value="1"/>
</dbReference>
<comment type="similarity">
    <text evidence="2">Belongs to the SLC41A transporter family.</text>
</comment>
<feature type="transmembrane region" description="Helical" evidence="9">
    <location>
        <begin position="6"/>
        <end position="26"/>
    </location>
</feature>
<name>A0A7J2TH05_ARCFL</name>
<organism evidence="11">
    <name type="scientific">Archaeoglobus fulgidus</name>
    <dbReference type="NCBI Taxonomy" id="2234"/>
    <lineage>
        <taxon>Archaea</taxon>
        <taxon>Methanobacteriati</taxon>
        <taxon>Methanobacteriota</taxon>
        <taxon>Archaeoglobi</taxon>
        <taxon>Archaeoglobales</taxon>
        <taxon>Archaeoglobaceae</taxon>
        <taxon>Archaeoglobus</taxon>
    </lineage>
</organism>